<dbReference type="EMBL" id="FQZM01000034">
    <property type="protein sequence ID" value="SHJ43681.1"/>
    <property type="molecule type" value="Genomic_DNA"/>
</dbReference>
<reference evidence="3" key="1">
    <citation type="submission" date="2016-11" db="EMBL/GenBank/DDBJ databases">
        <authorList>
            <person name="Varghese N."/>
            <person name="Submissions S."/>
        </authorList>
    </citation>
    <scope>NUCLEOTIDE SEQUENCE [LARGE SCALE GENOMIC DNA]</scope>
    <source>
        <strain evidence="3">DSM 16057</strain>
    </source>
</reference>
<evidence type="ECO:0000313" key="3">
    <source>
        <dbReference type="Proteomes" id="UP000184529"/>
    </source>
</evidence>
<keyword evidence="1" id="KW-0812">Transmembrane</keyword>
<evidence type="ECO:0008006" key="4">
    <source>
        <dbReference type="Google" id="ProtNLM"/>
    </source>
</evidence>
<proteinExistence type="predicted"/>
<dbReference type="STRING" id="1121432.SAMN02745219_02557"/>
<gene>
    <name evidence="2" type="ORF">SAMN02745219_02557</name>
</gene>
<keyword evidence="3" id="KW-1185">Reference proteome</keyword>
<dbReference type="Proteomes" id="UP000184529">
    <property type="component" value="Unassembled WGS sequence"/>
</dbReference>
<dbReference type="AlphaFoldDB" id="A0A1M6JAG7"/>
<sequence>MLKERFKGVIADRRGVGVLFMGAVMLLFIYMLLGYSLYVSQLLLARGALLKATLAAAKAGAYQVDVNVAQHGGKNMDRRAVERAAEEAFAGNLPPVLQRRAGIKNVTVNPRLVKVRAKCSVDIMTPLGPRRDSFETECRAVPRSIRRG</sequence>
<dbReference type="RefSeq" id="WP_072870149.1">
    <property type="nucleotide sequence ID" value="NZ_FQZM01000034.1"/>
</dbReference>
<evidence type="ECO:0000256" key="1">
    <source>
        <dbReference type="SAM" id="Phobius"/>
    </source>
</evidence>
<keyword evidence="1" id="KW-0472">Membrane</keyword>
<feature type="transmembrane region" description="Helical" evidence="1">
    <location>
        <begin position="16"/>
        <end position="38"/>
    </location>
</feature>
<keyword evidence="1" id="KW-1133">Transmembrane helix</keyword>
<name>A0A1M6JAG7_9FIRM</name>
<evidence type="ECO:0000313" key="2">
    <source>
        <dbReference type="EMBL" id="SHJ43681.1"/>
    </source>
</evidence>
<protein>
    <recommendedName>
        <fullName evidence="4">Flp pilus-assembly TadE/G-like</fullName>
    </recommendedName>
</protein>
<accession>A0A1M6JAG7</accession>
<organism evidence="2 3">
    <name type="scientific">Desulfofundulus thermosubterraneus DSM 16057</name>
    <dbReference type="NCBI Taxonomy" id="1121432"/>
    <lineage>
        <taxon>Bacteria</taxon>
        <taxon>Bacillati</taxon>
        <taxon>Bacillota</taxon>
        <taxon>Clostridia</taxon>
        <taxon>Eubacteriales</taxon>
        <taxon>Peptococcaceae</taxon>
        <taxon>Desulfofundulus</taxon>
    </lineage>
</organism>